<dbReference type="KEGG" id="npz:ACX27_06770"/>
<keyword evidence="1" id="KW-0812">Transmembrane</keyword>
<evidence type="ECO:0000313" key="2">
    <source>
        <dbReference type="EMBL" id="ALF52620.1"/>
    </source>
</evidence>
<name>A0A0M4T0Q5_9NOSO</name>
<reference evidence="3" key="1">
    <citation type="submission" date="2015-07" db="EMBL/GenBank/DDBJ databases">
        <title>Genome Of Nitrogen-Fixing Cyanobacterium Nostoc piscinale CENA21 From Solimoes/Amazon River Floodplain Sediments And Comparative Genomics To Uncover Biosynthetic Natural Products Potential.</title>
        <authorList>
            <person name="Leao T.F."/>
            <person name="Leao P.N."/>
            <person name="Guimaraes P.I."/>
            <person name="de Melo A.G.C."/>
            <person name="Ramos R.T.J."/>
            <person name="Silva A."/>
            <person name="Fiore M.F."/>
            <person name="Schneider M.P.C."/>
        </authorList>
    </citation>
    <scope>NUCLEOTIDE SEQUENCE [LARGE SCALE GENOMIC DNA]</scope>
    <source>
        <strain evidence="3">CENA21</strain>
    </source>
</reference>
<dbReference type="EMBL" id="CP012036">
    <property type="protein sequence ID" value="ALF52620.1"/>
    <property type="molecule type" value="Genomic_DNA"/>
</dbReference>
<evidence type="ECO:0000256" key="1">
    <source>
        <dbReference type="SAM" id="Phobius"/>
    </source>
</evidence>
<dbReference type="PATRIC" id="fig|224013.5.peg.1645"/>
<sequence>MCWEREQFGFRHNPLGITATKFFNLIFDFGDDLGLDVATMFGTVFLALTLVAIALIYSFFCAVCKQVACGQR</sequence>
<protein>
    <submittedName>
        <fullName evidence="2">Uncharacterized protein</fullName>
    </submittedName>
</protein>
<feature type="transmembrane region" description="Helical" evidence="1">
    <location>
        <begin position="37"/>
        <end position="63"/>
    </location>
</feature>
<evidence type="ECO:0000313" key="3">
    <source>
        <dbReference type="Proteomes" id="UP000062645"/>
    </source>
</evidence>
<accession>A0A0M4T0Q5</accession>
<organism evidence="2 3">
    <name type="scientific">Nostoc piscinale CENA21</name>
    <dbReference type="NCBI Taxonomy" id="224013"/>
    <lineage>
        <taxon>Bacteria</taxon>
        <taxon>Bacillati</taxon>
        <taxon>Cyanobacteriota</taxon>
        <taxon>Cyanophyceae</taxon>
        <taxon>Nostocales</taxon>
        <taxon>Nostocaceae</taxon>
        <taxon>Nostoc</taxon>
    </lineage>
</organism>
<keyword evidence="3" id="KW-1185">Reference proteome</keyword>
<keyword evidence="1" id="KW-0472">Membrane</keyword>
<dbReference type="AlphaFoldDB" id="A0A0M4T0Q5"/>
<proteinExistence type="predicted"/>
<keyword evidence="1" id="KW-1133">Transmembrane helix</keyword>
<gene>
    <name evidence="2" type="ORF">ACX27_06770</name>
</gene>
<reference evidence="2 3" key="2">
    <citation type="journal article" date="2016" name="Genome Announc.">
        <title>Draft Genome Sequence of the N2-Fixing Cyanobacterium Nostoc piscinale CENA21, Isolated from the Brazilian Amazon Floodplain.</title>
        <authorList>
            <person name="Leao T."/>
            <person name="Guimaraes P.I."/>
            <person name="de Melo A.G."/>
            <person name="Ramos R.T."/>
            <person name="Leao P.N."/>
            <person name="Silva A."/>
            <person name="Fiore M.F."/>
            <person name="Schneider M.P."/>
        </authorList>
    </citation>
    <scope>NUCLEOTIDE SEQUENCE [LARGE SCALE GENOMIC DNA]</scope>
    <source>
        <strain evidence="2 3">CENA21</strain>
    </source>
</reference>
<dbReference type="Proteomes" id="UP000062645">
    <property type="component" value="Chromosome"/>
</dbReference>